<protein>
    <recommendedName>
        <fullName evidence="3">Core-binding (CB) domain-containing protein</fullName>
    </recommendedName>
</protein>
<evidence type="ECO:0000313" key="1">
    <source>
        <dbReference type="EMBL" id="CAH0476959.1"/>
    </source>
</evidence>
<dbReference type="EMBL" id="CAKKTJ010000165">
    <property type="protein sequence ID" value="CAH0476959.1"/>
    <property type="molecule type" value="Genomic_DNA"/>
</dbReference>
<evidence type="ECO:0000313" key="2">
    <source>
        <dbReference type="Proteomes" id="UP001160483"/>
    </source>
</evidence>
<reference evidence="1" key="1">
    <citation type="submission" date="2021-11" db="EMBL/GenBank/DDBJ databases">
        <authorList>
            <person name="Islam A."/>
            <person name="Islam S."/>
            <person name="Flora M.S."/>
            <person name="Rahman M."/>
            <person name="Ziaur R.M."/>
            <person name="Epstein J.H."/>
            <person name="Hassan M."/>
            <person name="Klassen M."/>
            <person name="Woodard K."/>
            <person name="Webb A."/>
            <person name="Webby R.J."/>
            <person name="El Zowalaty M.E."/>
        </authorList>
    </citation>
    <scope>NUCLEOTIDE SEQUENCE</scope>
    <source>
        <strain evidence="1">Pbs3</strain>
    </source>
</reference>
<dbReference type="Proteomes" id="UP001160483">
    <property type="component" value="Unassembled WGS sequence"/>
</dbReference>
<name>A0AAU9KT23_9STRA</name>
<accession>A0AAU9KT23</accession>
<dbReference type="Gene3D" id="3.30.420.10">
    <property type="entry name" value="Ribonuclease H-like superfamily/Ribonuclease H"/>
    <property type="match status" value="1"/>
</dbReference>
<sequence length="87" mass="10217">MDGFSRFVKFYLLKSKTEGEVNMYMKQYIAWAERQRGSRINEVISRDYDTEDHDEGAEPVKQVLTDKGQKFCNGVMENCLREEPCLL</sequence>
<comment type="caution">
    <text evidence="1">The sequence shown here is derived from an EMBL/GenBank/DDBJ whole genome shotgun (WGS) entry which is preliminary data.</text>
</comment>
<dbReference type="AlphaFoldDB" id="A0AAU9KT23"/>
<proteinExistence type="predicted"/>
<evidence type="ECO:0008006" key="3">
    <source>
        <dbReference type="Google" id="ProtNLM"/>
    </source>
</evidence>
<organism evidence="1 2">
    <name type="scientific">Peronospora belbahrii</name>
    <dbReference type="NCBI Taxonomy" id="622444"/>
    <lineage>
        <taxon>Eukaryota</taxon>
        <taxon>Sar</taxon>
        <taxon>Stramenopiles</taxon>
        <taxon>Oomycota</taxon>
        <taxon>Peronosporomycetes</taxon>
        <taxon>Peronosporales</taxon>
        <taxon>Peronosporaceae</taxon>
        <taxon>Peronospora</taxon>
    </lineage>
</organism>
<gene>
    <name evidence="1" type="ORF">PBS003_LOCUS3722</name>
</gene>
<dbReference type="GO" id="GO:0003676">
    <property type="term" value="F:nucleic acid binding"/>
    <property type="evidence" value="ECO:0007669"/>
    <property type="project" value="InterPro"/>
</dbReference>
<dbReference type="InterPro" id="IPR036397">
    <property type="entry name" value="RNaseH_sf"/>
</dbReference>